<proteinExistence type="inferred from homology"/>
<comment type="similarity">
    <text evidence="1">Belongs to the peptidase S16 family.</text>
</comment>
<keyword evidence="1" id="KW-0720">Serine protease</keyword>
<dbReference type="SUPFAM" id="SSF50156">
    <property type="entry name" value="PDZ domain-like"/>
    <property type="match status" value="1"/>
</dbReference>
<sequence>MTSPFQQPSPPDQLAPGQGPVVEDPYRLSRRSTVALVGVFLLIALGALSVMIGLPYVIMKPGPVTNTLGTLDGKPLITVSGAPTYPTQGALDFTTVRIAGGPGSRVTVWDVLEAAINPDEAVVDEGLYFPTGVTDKQVQEESTAEMVDSQQEAVAVALKALGKKVIEHVVIGAVAKDAPSAALLKNGDEIVTIDGKRVADSNAVRAAVSLHKPGETVALGLVRDGKPVTVSAKTRAADGRATVGVFLGIRFEFPIDVKINAGNVGGPSAGTMFSLAVYDTLTPGPLTGGQKIAGTGTMDAEGQVGPIGGIQQKLVGAHDGGAAWFLAPAANCDEVVGHVPDGLRVVRISTFAEAKSAVEAIADRRGGSLPTCTK</sequence>
<evidence type="ECO:0000256" key="1">
    <source>
        <dbReference type="PROSITE-ProRule" id="PRU01122"/>
    </source>
</evidence>
<keyword evidence="3" id="KW-0812">Transmembrane</keyword>
<dbReference type="InterPro" id="IPR008269">
    <property type="entry name" value="Lon_proteolytic"/>
</dbReference>
<keyword evidence="7" id="KW-1185">Reference proteome</keyword>
<feature type="domain" description="PDZ" evidence="4">
    <location>
        <begin position="146"/>
        <end position="225"/>
    </location>
</feature>
<name>A0A852WFE1_9MICO</name>
<dbReference type="Gene3D" id="3.30.230.10">
    <property type="match status" value="1"/>
</dbReference>
<dbReference type="EC" id="3.4.21.53" evidence="1"/>
<dbReference type="SMART" id="SM00228">
    <property type="entry name" value="PDZ"/>
    <property type="match status" value="1"/>
</dbReference>
<evidence type="ECO:0000259" key="5">
    <source>
        <dbReference type="PROSITE" id="PS51786"/>
    </source>
</evidence>
<dbReference type="GO" id="GO:0006508">
    <property type="term" value="P:proteolysis"/>
    <property type="evidence" value="ECO:0007669"/>
    <property type="project" value="UniProtKB-KW"/>
</dbReference>
<evidence type="ECO:0000256" key="3">
    <source>
        <dbReference type="SAM" id="Phobius"/>
    </source>
</evidence>
<dbReference type="Gene3D" id="2.30.42.10">
    <property type="match status" value="1"/>
</dbReference>
<feature type="domain" description="Lon proteolytic" evidence="5">
    <location>
        <begin position="260"/>
        <end position="361"/>
    </location>
</feature>
<dbReference type="Pfam" id="PF13180">
    <property type="entry name" value="PDZ_2"/>
    <property type="match status" value="1"/>
</dbReference>
<evidence type="ECO:0000259" key="4">
    <source>
        <dbReference type="PROSITE" id="PS50106"/>
    </source>
</evidence>
<keyword evidence="1" id="KW-0645">Protease</keyword>
<reference evidence="6 7" key="1">
    <citation type="submission" date="2020-07" db="EMBL/GenBank/DDBJ databases">
        <title>Sequencing the genomes of 1000 actinobacteria strains.</title>
        <authorList>
            <person name="Klenk H.-P."/>
        </authorList>
    </citation>
    <scope>NUCLEOTIDE SEQUENCE [LARGE SCALE GENOMIC DNA]</scope>
    <source>
        <strain evidence="6 7">DSM 23987</strain>
    </source>
</reference>
<dbReference type="InterPro" id="IPR014721">
    <property type="entry name" value="Ribsml_uS5_D2-typ_fold_subgr"/>
</dbReference>
<keyword evidence="3" id="KW-1133">Transmembrane helix</keyword>
<comment type="catalytic activity">
    <reaction evidence="1">
        <text>Hydrolysis of proteins in presence of ATP.</text>
        <dbReference type="EC" id="3.4.21.53"/>
    </reaction>
</comment>
<evidence type="ECO:0000313" key="7">
    <source>
        <dbReference type="Proteomes" id="UP000573599"/>
    </source>
</evidence>
<dbReference type="InterPro" id="IPR036034">
    <property type="entry name" value="PDZ_sf"/>
</dbReference>
<evidence type="ECO:0000313" key="6">
    <source>
        <dbReference type="EMBL" id="NYG06171.1"/>
    </source>
</evidence>
<dbReference type="PROSITE" id="PS50106">
    <property type="entry name" value="PDZ"/>
    <property type="match status" value="1"/>
</dbReference>
<dbReference type="InterPro" id="IPR020568">
    <property type="entry name" value="Ribosomal_Su5_D2-typ_SF"/>
</dbReference>
<organism evidence="6 7">
    <name type="scientific">Pedococcus badiiscoriae</name>
    <dbReference type="NCBI Taxonomy" id="642776"/>
    <lineage>
        <taxon>Bacteria</taxon>
        <taxon>Bacillati</taxon>
        <taxon>Actinomycetota</taxon>
        <taxon>Actinomycetes</taxon>
        <taxon>Micrococcales</taxon>
        <taxon>Intrasporangiaceae</taxon>
        <taxon>Pedococcus</taxon>
    </lineage>
</organism>
<dbReference type="Proteomes" id="UP000573599">
    <property type="component" value="Unassembled WGS sequence"/>
</dbReference>
<keyword evidence="1" id="KW-0378">Hydrolase</keyword>
<dbReference type="PROSITE" id="PS51786">
    <property type="entry name" value="LON_PROTEOLYTIC"/>
    <property type="match status" value="1"/>
</dbReference>
<dbReference type="EMBL" id="JACCAB010000001">
    <property type="protein sequence ID" value="NYG06171.1"/>
    <property type="molecule type" value="Genomic_DNA"/>
</dbReference>
<dbReference type="RefSeq" id="WP_337794744.1">
    <property type="nucleotide sequence ID" value="NZ_JACCAB010000001.1"/>
</dbReference>
<dbReference type="InterPro" id="IPR001478">
    <property type="entry name" value="PDZ"/>
</dbReference>
<protein>
    <recommendedName>
        <fullName evidence="1">endopeptidase La</fullName>
        <ecNumber evidence="1">3.4.21.53</ecNumber>
    </recommendedName>
</protein>
<evidence type="ECO:0000256" key="2">
    <source>
        <dbReference type="SAM" id="MobiDB-lite"/>
    </source>
</evidence>
<gene>
    <name evidence="6" type="ORF">BJ986_000658</name>
</gene>
<accession>A0A852WFE1</accession>
<dbReference type="GO" id="GO:0030163">
    <property type="term" value="P:protein catabolic process"/>
    <property type="evidence" value="ECO:0007669"/>
    <property type="project" value="InterPro"/>
</dbReference>
<feature type="active site" evidence="1">
    <location>
        <position position="313"/>
    </location>
</feature>
<dbReference type="GO" id="GO:0005524">
    <property type="term" value="F:ATP binding"/>
    <property type="evidence" value="ECO:0007669"/>
    <property type="project" value="InterPro"/>
</dbReference>
<keyword evidence="3" id="KW-0472">Membrane</keyword>
<dbReference type="Pfam" id="PF05362">
    <property type="entry name" value="Lon_C"/>
    <property type="match status" value="1"/>
</dbReference>
<dbReference type="InterPro" id="IPR027065">
    <property type="entry name" value="Lon_Prtase"/>
</dbReference>
<dbReference type="GO" id="GO:0004252">
    <property type="term" value="F:serine-type endopeptidase activity"/>
    <property type="evidence" value="ECO:0007669"/>
    <property type="project" value="UniProtKB-UniRule"/>
</dbReference>
<dbReference type="SUPFAM" id="SSF54211">
    <property type="entry name" value="Ribosomal protein S5 domain 2-like"/>
    <property type="match status" value="1"/>
</dbReference>
<feature type="transmembrane region" description="Helical" evidence="3">
    <location>
        <begin position="34"/>
        <end position="58"/>
    </location>
</feature>
<comment type="caution">
    <text evidence="6">The sequence shown here is derived from an EMBL/GenBank/DDBJ whole genome shotgun (WGS) entry which is preliminary data.</text>
</comment>
<dbReference type="GO" id="GO:0004176">
    <property type="term" value="F:ATP-dependent peptidase activity"/>
    <property type="evidence" value="ECO:0007669"/>
    <property type="project" value="UniProtKB-UniRule"/>
</dbReference>
<dbReference type="PANTHER" id="PTHR10046">
    <property type="entry name" value="ATP DEPENDENT LON PROTEASE FAMILY MEMBER"/>
    <property type="match status" value="1"/>
</dbReference>
<feature type="region of interest" description="Disordered" evidence="2">
    <location>
        <begin position="1"/>
        <end position="22"/>
    </location>
</feature>
<dbReference type="AlphaFoldDB" id="A0A852WFE1"/>
<feature type="active site" evidence="1">
    <location>
        <position position="268"/>
    </location>
</feature>